<name>A0A1B6C7D8_9HEMI</name>
<protein>
    <recommendedName>
        <fullName evidence="2">AB hydrolase-1 domain-containing protein</fullName>
    </recommendedName>
</protein>
<proteinExistence type="predicted"/>
<dbReference type="PANTHER" id="PTHR43329">
    <property type="entry name" value="EPOXIDE HYDROLASE"/>
    <property type="match status" value="1"/>
</dbReference>
<dbReference type="AlphaFoldDB" id="A0A1B6C7D8"/>
<dbReference type="EMBL" id="GEDC01027895">
    <property type="protein sequence ID" value="JAS09403.1"/>
    <property type="molecule type" value="Transcribed_RNA"/>
</dbReference>
<sequence length="139" mass="16412">ILFFNIPVLPELLLSINDMEEFDTLFKYTRNVNKEDIEAYKYTFSQPGSLTAGLNYYRQNLAPHYELLKEHNKNFRWPRGLMLVGGRDDFVEFAVLEKTQKIVNNLEIGVIENGTHFLQSDEMEVFNKQIWNFLNQKTT</sequence>
<dbReference type="Gene3D" id="3.40.50.1820">
    <property type="entry name" value="alpha/beta hydrolase"/>
    <property type="match status" value="1"/>
</dbReference>
<dbReference type="InterPro" id="IPR029058">
    <property type="entry name" value="AB_hydrolase_fold"/>
</dbReference>
<organism evidence="1">
    <name type="scientific">Clastoptera arizonana</name>
    <name type="common">Arizona spittle bug</name>
    <dbReference type="NCBI Taxonomy" id="38151"/>
    <lineage>
        <taxon>Eukaryota</taxon>
        <taxon>Metazoa</taxon>
        <taxon>Ecdysozoa</taxon>
        <taxon>Arthropoda</taxon>
        <taxon>Hexapoda</taxon>
        <taxon>Insecta</taxon>
        <taxon>Pterygota</taxon>
        <taxon>Neoptera</taxon>
        <taxon>Paraneoptera</taxon>
        <taxon>Hemiptera</taxon>
        <taxon>Auchenorrhyncha</taxon>
        <taxon>Cercopoidea</taxon>
        <taxon>Clastopteridae</taxon>
        <taxon>Clastoptera</taxon>
    </lineage>
</organism>
<dbReference type="SUPFAM" id="SSF53474">
    <property type="entry name" value="alpha/beta-Hydrolases"/>
    <property type="match status" value="1"/>
</dbReference>
<reference evidence="1" key="1">
    <citation type="submission" date="2015-12" db="EMBL/GenBank/DDBJ databases">
        <title>De novo transcriptome assembly of four potential Pierce s Disease insect vectors from Arizona vineyards.</title>
        <authorList>
            <person name="Tassone E.E."/>
        </authorList>
    </citation>
    <scope>NUCLEOTIDE SEQUENCE</scope>
</reference>
<gene>
    <name evidence="1" type="ORF">g.24095</name>
</gene>
<evidence type="ECO:0008006" key="2">
    <source>
        <dbReference type="Google" id="ProtNLM"/>
    </source>
</evidence>
<accession>A0A1B6C7D8</accession>
<feature type="non-terminal residue" evidence="1">
    <location>
        <position position="1"/>
    </location>
</feature>
<evidence type="ECO:0000313" key="1">
    <source>
        <dbReference type="EMBL" id="JAS09403.1"/>
    </source>
</evidence>